<evidence type="ECO:0000256" key="4">
    <source>
        <dbReference type="ARBA" id="ARBA00023204"/>
    </source>
</evidence>
<feature type="compositionally biased region" description="Acidic residues" evidence="6">
    <location>
        <begin position="132"/>
        <end position="144"/>
    </location>
</feature>
<dbReference type="Proteomes" id="UP000799118">
    <property type="component" value="Unassembled WGS sequence"/>
</dbReference>
<evidence type="ECO:0000256" key="5">
    <source>
        <dbReference type="ARBA" id="ARBA00023242"/>
    </source>
</evidence>
<evidence type="ECO:0000313" key="8">
    <source>
        <dbReference type="Proteomes" id="UP000799118"/>
    </source>
</evidence>
<dbReference type="InterPro" id="IPR046938">
    <property type="entry name" value="DNA_clamp_sf"/>
</dbReference>
<dbReference type="GO" id="GO:0006281">
    <property type="term" value="P:DNA repair"/>
    <property type="evidence" value="ECO:0007669"/>
    <property type="project" value="UniProtKB-KW"/>
</dbReference>
<dbReference type="GO" id="GO:0030896">
    <property type="term" value="C:checkpoint clamp complex"/>
    <property type="evidence" value="ECO:0007669"/>
    <property type="project" value="TreeGrafter"/>
</dbReference>
<name>A0A6A4HK19_9AGAR</name>
<reference evidence="7" key="1">
    <citation type="journal article" date="2019" name="Environ. Microbiol.">
        <title>Fungal ecological strategies reflected in gene transcription - a case study of two litter decomposers.</title>
        <authorList>
            <person name="Barbi F."/>
            <person name="Kohler A."/>
            <person name="Barry K."/>
            <person name="Baskaran P."/>
            <person name="Daum C."/>
            <person name="Fauchery L."/>
            <person name="Ihrmark K."/>
            <person name="Kuo A."/>
            <person name="LaButti K."/>
            <person name="Lipzen A."/>
            <person name="Morin E."/>
            <person name="Grigoriev I.V."/>
            <person name="Henrissat B."/>
            <person name="Lindahl B."/>
            <person name="Martin F."/>
        </authorList>
    </citation>
    <scope>NUCLEOTIDE SEQUENCE</scope>
    <source>
        <strain evidence="7">JB14</strain>
    </source>
</reference>
<feature type="region of interest" description="Disordered" evidence="6">
    <location>
        <begin position="115"/>
        <end position="163"/>
    </location>
</feature>
<dbReference type="InterPro" id="IPR003021">
    <property type="entry name" value="Rad1_Rec1_Rad17"/>
</dbReference>
<dbReference type="PANTHER" id="PTHR10870">
    <property type="entry name" value="CELL CYCLE CHECKPOINT PROTEIN RAD1"/>
    <property type="match status" value="1"/>
</dbReference>
<proteinExistence type="inferred from homology"/>
<dbReference type="PRINTS" id="PR01245">
    <property type="entry name" value="RAD1REC1"/>
</dbReference>
<dbReference type="AlphaFoldDB" id="A0A6A4HK19"/>
<comment type="subcellular location">
    <subcellularLocation>
        <location evidence="1">Nucleus</location>
    </subcellularLocation>
</comment>
<evidence type="ECO:0000256" key="1">
    <source>
        <dbReference type="ARBA" id="ARBA00004123"/>
    </source>
</evidence>
<evidence type="ECO:0000256" key="6">
    <source>
        <dbReference type="SAM" id="MobiDB-lite"/>
    </source>
</evidence>
<comment type="similarity">
    <text evidence="2">Belongs to the rad1 family.</text>
</comment>
<keyword evidence="8" id="KW-1185">Reference proteome</keyword>
<keyword evidence="4" id="KW-0234">DNA repair</keyword>
<evidence type="ECO:0000256" key="3">
    <source>
        <dbReference type="ARBA" id="ARBA00022763"/>
    </source>
</evidence>
<sequence length="376" mass="41430">MSQVESLPTLKASVHDVRYFCALLRGVNFANVSTRFSQINSLNDRGLVVVVEEARTLLGKAYIFADVFDEFTFNADIPEAQPSQSQQAEVPDSIFEIPLNLFLECLNIFGTAGGSASNKSGKYKAWKKPGEESDDNESNEAEGDQEGRGGNKQAKAGAGRLEQFFSGSDRKTSMRLTYIGPGHPLTLIVAEDASGPTTTCEIATFDAEPHLELPFDSEQMVLKIILKSSWLRDALSELDPSYDKLTFIGNPPGVPEPGAQTARERQRARLQAKPILRIEATGTFGNTQMDYPNDRDVLESFECVKPVSFSYRFSHISRTVRALQTSVKTSLRIDSEGLLSLQFLMPSPTSRMNPSGSNDTSNFIEFCCLALEDELV</sequence>
<dbReference type="GO" id="GO:0000077">
    <property type="term" value="P:DNA damage checkpoint signaling"/>
    <property type="evidence" value="ECO:0007669"/>
    <property type="project" value="InterPro"/>
</dbReference>
<dbReference type="EMBL" id="ML769484">
    <property type="protein sequence ID" value="KAE9398343.1"/>
    <property type="molecule type" value="Genomic_DNA"/>
</dbReference>
<gene>
    <name evidence="7" type="ORF">BT96DRAFT_994964</name>
</gene>
<dbReference type="Pfam" id="PF02144">
    <property type="entry name" value="Rad1"/>
    <property type="match status" value="1"/>
</dbReference>
<dbReference type="PANTHER" id="PTHR10870:SF0">
    <property type="entry name" value="CELL CYCLE CHECKPOINT PROTEIN RAD1"/>
    <property type="match status" value="1"/>
</dbReference>
<keyword evidence="3" id="KW-0227">DNA damage</keyword>
<organism evidence="7 8">
    <name type="scientific">Gymnopus androsaceus JB14</name>
    <dbReference type="NCBI Taxonomy" id="1447944"/>
    <lineage>
        <taxon>Eukaryota</taxon>
        <taxon>Fungi</taxon>
        <taxon>Dikarya</taxon>
        <taxon>Basidiomycota</taxon>
        <taxon>Agaricomycotina</taxon>
        <taxon>Agaricomycetes</taxon>
        <taxon>Agaricomycetidae</taxon>
        <taxon>Agaricales</taxon>
        <taxon>Marasmiineae</taxon>
        <taxon>Omphalotaceae</taxon>
        <taxon>Gymnopus</taxon>
    </lineage>
</organism>
<protein>
    <submittedName>
        <fullName evidence="7">Rad1-domain-containing protein</fullName>
    </submittedName>
</protein>
<dbReference type="Gene3D" id="3.70.10.10">
    <property type="match status" value="2"/>
</dbReference>
<dbReference type="SUPFAM" id="SSF55979">
    <property type="entry name" value="DNA clamp"/>
    <property type="match status" value="1"/>
</dbReference>
<evidence type="ECO:0000313" key="7">
    <source>
        <dbReference type="EMBL" id="KAE9398343.1"/>
    </source>
</evidence>
<evidence type="ECO:0000256" key="2">
    <source>
        <dbReference type="ARBA" id="ARBA00010991"/>
    </source>
</evidence>
<accession>A0A6A4HK19</accession>
<keyword evidence="5" id="KW-0539">Nucleus</keyword>
<dbReference type="OrthoDB" id="337581at2759"/>